<reference evidence="2" key="1">
    <citation type="submission" date="2021-03" db="EMBL/GenBank/DDBJ databases">
        <title>Draft genome sequence of rust myrtle Austropuccinia psidii MF-1, a brazilian biotype.</title>
        <authorList>
            <person name="Quecine M.C."/>
            <person name="Pachon D.M.R."/>
            <person name="Bonatelli M.L."/>
            <person name="Correr F.H."/>
            <person name="Franceschini L.M."/>
            <person name="Leite T.F."/>
            <person name="Margarido G.R.A."/>
            <person name="Almeida C.A."/>
            <person name="Ferrarezi J.A."/>
            <person name="Labate C.A."/>
        </authorList>
    </citation>
    <scope>NUCLEOTIDE SEQUENCE</scope>
    <source>
        <strain evidence="2">MF-1</strain>
    </source>
</reference>
<proteinExistence type="predicted"/>
<feature type="region of interest" description="Disordered" evidence="1">
    <location>
        <begin position="25"/>
        <end position="51"/>
    </location>
</feature>
<accession>A0A9Q3IID6</accession>
<gene>
    <name evidence="2" type="ORF">O181_082333</name>
</gene>
<evidence type="ECO:0000313" key="2">
    <source>
        <dbReference type="EMBL" id="MBW0542618.1"/>
    </source>
</evidence>
<organism evidence="2 3">
    <name type="scientific">Austropuccinia psidii MF-1</name>
    <dbReference type="NCBI Taxonomy" id="1389203"/>
    <lineage>
        <taxon>Eukaryota</taxon>
        <taxon>Fungi</taxon>
        <taxon>Dikarya</taxon>
        <taxon>Basidiomycota</taxon>
        <taxon>Pucciniomycotina</taxon>
        <taxon>Pucciniomycetes</taxon>
        <taxon>Pucciniales</taxon>
        <taxon>Sphaerophragmiaceae</taxon>
        <taxon>Austropuccinia</taxon>
    </lineage>
</organism>
<name>A0A9Q3IID6_9BASI</name>
<evidence type="ECO:0000256" key="1">
    <source>
        <dbReference type="SAM" id="MobiDB-lite"/>
    </source>
</evidence>
<dbReference type="Proteomes" id="UP000765509">
    <property type="component" value="Unassembled WGS sequence"/>
</dbReference>
<dbReference type="EMBL" id="AVOT02047340">
    <property type="protein sequence ID" value="MBW0542618.1"/>
    <property type="molecule type" value="Genomic_DNA"/>
</dbReference>
<evidence type="ECO:0000313" key="3">
    <source>
        <dbReference type="Proteomes" id="UP000765509"/>
    </source>
</evidence>
<dbReference type="AlphaFoldDB" id="A0A9Q3IID6"/>
<protein>
    <submittedName>
        <fullName evidence="2">Uncharacterized protein</fullName>
    </submittedName>
</protein>
<keyword evidence="3" id="KW-1185">Reference proteome</keyword>
<comment type="caution">
    <text evidence="2">The sequence shown here is derived from an EMBL/GenBank/DDBJ whole genome shotgun (WGS) entry which is preliminary data.</text>
</comment>
<sequence length="79" mass="8890">MSPVYIRDLAFQRNKPEDIEGLCRTRRPGTGHLGHSGGWQKNEGDNINPAIHTPIQWRPQTRVLERHGSSPSAPPLLKD</sequence>